<dbReference type="EMBL" id="JAPDRK010000004">
    <property type="protein sequence ID" value="KAJ9613494.1"/>
    <property type="molecule type" value="Genomic_DNA"/>
</dbReference>
<dbReference type="AlphaFoldDB" id="A0AA38XI81"/>
<evidence type="ECO:0000256" key="1">
    <source>
        <dbReference type="ARBA" id="ARBA00001917"/>
    </source>
</evidence>
<protein>
    <submittedName>
        <fullName evidence="6">Uncharacterized protein</fullName>
    </submittedName>
</protein>
<evidence type="ECO:0000313" key="6">
    <source>
        <dbReference type="EMBL" id="KAJ9613494.1"/>
    </source>
</evidence>
<dbReference type="Proteomes" id="UP001172673">
    <property type="component" value="Unassembled WGS sequence"/>
</dbReference>
<evidence type="ECO:0000256" key="2">
    <source>
        <dbReference type="ARBA" id="ARBA00022630"/>
    </source>
</evidence>
<dbReference type="PANTHER" id="PTHR33798">
    <property type="entry name" value="FLAVOPROTEIN OXYGENASE"/>
    <property type="match status" value="1"/>
</dbReference>
<comment type="similarity">
    <text evidence="4">Belongs to the flavoredoxin family.</text>
</comment>
<comment type="cofactor">
    <cofactor evidence="1">
        <name>FMN</name>
        <dbReference type="ChEBI" id="CHEBI:58210"/>
    </cofactor>
</comment>
<sequence>MAPGLDLSEDNVRRNPHPDFKLVEKSRPDWRQHDTVLHTKTQNPDWRYGDGDTDAQNSLKKEHVEIDPYEPGRDRILNYKLLLSAVVPRPIGWISTCSKDGTIFRTANQENGADTYDAK</sequence>
<keyword evidence="2" id="KW-0285">Flavoprotein</keyword>
<reference evidence="6" key="1">
    <citation type="submission" date="2022-10" db="EMBL/GenBank/DDBJ databases">
        <title>Culturing micro-colonial fungi from biological soil crusts in the Mojave desert and describing Neophaeococcomyces mojavensis, and introducing the new genera and species Taxawa tesnikishii.</title>
        <authorList>
            <person name="Kurbessoian T."/>
            <person name="Stajich J.E."/>
        </authorList>
    </citation>
    <scope>NUCLEOTIDE SEQUENCE</scope>
    <source>
        <strain evidence="6">TK_41</strain>
    </source>
</reference>
<dbReference type="InterPro" id="IPR012349">
    <property type="entry name" value="Split_barrel_FMN-bd"/>
</dbReference>
<keyword evidence="7" id="KW-1185">Reference proteome</keyword>
<feature type="region of interest" description="Disordered" evidence="5">
    <location>
        <begin position="1"/>
        <end position="33"/>
    </location>
</feature>
<evidence type="ECO:0000313" key="7">
    <source>
        <dbReference type="Proteomes" id="UP001172673"/>
    </source>
</evidence>
<name>A0AA38XI81_9EURO</name>
<evidence type="ECO:0000256" key="5">
    <source>
        <dbReference type="SAM" id="MobiDB-lite"/>
    </source>
</evidence>
<comment type="caution">
    <text evidence="6">The sequence shown here is derived from an EMBL/GenBank/DDBJ whole genome shotgun (WGS) entry which is preliminary data.</text>
</comment>
<dbReference type="PANTHER" id="PTHR33798:SF5">
    <property type="entry name" value="FLAVIN REDUCTASE LIKE DOMAIN-CONTAINING PROTEIN"/>
    <property type="match status" value="1"/>
</dbReference>
<evidence type="ECO:0000256" key="4">
    <source>
        <dbReference type="ARBA" id="ARBA00038054"/>
    </source>
</evidence>
<accession>A0AA38XI81</accession>
<organism evidence="6 7">
    <name type="scientific">Cladophialophora chaetospira</name>
    <dbReference type="NCBI Taxonomy" id="386627"/>
    <lineage>
        <taxon>Eukaryota</taxon>
        <taxon>Fungi</taxon>
        <taxon>Dikarya</taxon>
        <taxon>Ascomycota</taxon>
        <taxon>Pezizomycotina</taxon>
        <taxon>Eurotiomycetes</taxon>
        <taxon>Chaetothyriomycetidae</taxon>
        <taxon>Chaetothyriales</taxon>
        <taxon>Herpotrichiellaceae</taxon>
        <taxon>Cladophialophora</taxon>
    </lineage>
</organism>
<feature type="compositionally biased region" description="Basic and acidic residues" evidence="5">
    <location>
        <begin position="10"/>
        <end position="33"/>
    </location>
</feature>
<keyword evidence="3" id="KW-0288">FMN</keyword>
<evidence type="ECO:0000256" key="3">
    <source>
        <dbReference type="ARBA" id="ARBA00022643"/>
    </source>
</evidence>
<dbReference type="Gene3D" id="2.30.110.10">
    <property type="entry name" value="Electron Transport, Fmn-binding Protein, Chain A"/>
    <property type="match status" value="1"/>
</dbReference>
<gene>
    <name evidence="6" type="ORF">H2200_003436</name>
</gene>
<proteinExistence type="inferred from homology"/>